<sequence>MTADTSSWIDTVRGDETGLVIPAHPQALLDMGVDFLTRGFQAFGALEADNRVTRLSARACPGGSTGQKLLLDVEYLHPGAHLHQNLFVKFSRDFTDLVRDTRGKYEMQTEIRLAELSRLDAFPIAVPRPYFADYQATSKTGLLITQCIPFGEGEVEPHYPKCMDHRLESPEAYYHTIVTNLARLSGTHRAGLLSPQVEALFPYDREASIAATRIGRDSSELARDIVALKSFVLEHPRLVPTHLRSPMFLSRFARQALRFHAHQDAIARFLQSDPQFVAMCHWNANIDNAWFWRDPSGELKCGLLDWGHAGQMNVAFALWGSISAAHQDVWQIHLDSLIERFMTVLHESGGPLLKREALRLHLLSYVGLMGLGYFLQSPDRILRQFPTIADASGPRDPAFGQHDSARNQLHILTMFLDLWSRNDFDRVIDDVLRSQADPRPERPDTEVLNHAKH</sequence>
<accession>A0A7W7NWT2</accession>
<evidence type="ECO:0008006" key="3">
    <source>
        <dbReference type="Google" id="ProtNLM"/>
    </source>
</evidence>
<evidence type="ECO:0000313" key="2">
    <source>
        <dbReference type="Proteomes" id="UP000555448"/>
    </source>
</evidence>
<gene>
    <name evidence="1" type="ORF">HNO88_002065</name>
</gene>
<comment type="caution">
    <text evidence="1">The sequence shown here is derived from an EMBL/GenBank/DDBJ whole genome shotgun (WGS) entry which is preliminary data.</text>
</comment>
<keyword evidence="2" id="KW-1185">Reference proteome</keyword>
<dbReference type="Proteomes" id="UP000555448">
    <property type="component" value="Unassembled WGS sequence"/>
</dbReference>
<dbReference type="RefSeq" id="WP_184244665.1">
    <property type="nucleotide sequence ID" value="NZ_JACHLR010000007.1"/>
</dbReference>
<evidence type="ECO:0000313" key="1">
    <source>
        <dbReference type="EMBL" id="MBB4858739.1"/>
    </source>
</evidence>
<proteinExistence type="predicted"/>
<organism evidence="1 2">
    <name type="scientific">Novosphingobium chloroacetimidivorans</name>
    <dbReference type="NCBI Taxonomy" id="1428314"/>
    <lineage>
        <taxon>Bacteria</taxon>
        <taxon>Pseudomonadati</taxon>
        <taxon>Pseudomonadota</taxon>
        <taxon>Alphaproteobacteria</taxon>
        <taxon>Sphingomonadales</taxon>
        <taxon>Sphingomonadaceae</taxon>
        <taxon>Novosphingobium</taxon>
    </lineage>
</organism>
<dbReference type="AlphaFoldDB" id="A0A7W7NWT2"/>
<dbReference type="EMBL" id="JACHLR010000007">
    <property type="protein sequence ID" value="MBB4858739.1"/>
    <property type="molecule type" value="Genomic_DNA"/>
</dbReference>
<protein>
    <recommendedName>
        <fullName evidence="3">Aminoglycoside phosphotransferase domain-containing protein</fullName>
    </recommendedName>
</protein>
<name>A0A7W7NWT2_9SPHN</name>
<reference evidence="1 2" key="1">
    <citation type="submission" date="2020-08" db="EMBL/GenBank/DDBJ databases">
        <title>Functional genomics of gut bacteria from endangered species of beetles.</title>
        <authorList>
            <person name="Carlos-Shanley C."/>
        </authorList>
    </citation>
    <scope>NUCLEOTIDE SEQUENCE [LARGE SCALE GENOMIC DNA]</scope>
    <source>
        <strain evidence="1 2">S00245</strain>
    </source>
</reference>